<feature type="transmembrane region" description="Helical" evidence="6">
    <location>
        <begin position="53"/>
        <end position="73"/>
    </location>
</feature>
<dbReference type="GO" id="GO:0022857">
    <property type="term" value="F:transmembrane transporter activity"/>
    <property type="evidence" value="ECO:0007669"/>
    <property type="project" value="InterPro"/>
</dbReference>
<evidence type="ECO:0000313" key="8">
    <source>
        <dbReference type="Proteomes" id="UP000256328"/>
    </source>
</evidence>
<dbReference type="EMBL" id="PDLN01000001">
    <property type="protein sequence ID" value="RDW94951.1"/>
    <property type="molecule type" value="Genomic_DNA"/>
</dbReference>
<dbReference type="SUPFAM" id="SSF103473">
    <property type="entry name" value="MFS general substrate transporter"/>
    <property type="match status" value="1"/>
</dbReference>
<keyword evidence="2 6" id="KW-0812">Transmembrane</keyword>
<feature type="transmembrane region" description="Helical" evidence="6">
    <location>
        <begin position="144"/>
        <end position="169"/>
    </location>
</feature>
<feature type="transmembrane region" description="Helical" evidence="6">
    <location>
        <begin position="120"/>
        <end position="138"/>
    </location>
</feature>
<evidence type="ECO:0000256" key="1">
    <source>
        <dbReference type="ARBA" id="ARBA00004141"/>
    </source>
</evidence>
<dbReference type="Pfam" id="PF07690">
    <property type="entry name" value="MFS_1"/>
    <property type="match status" value="1"/>
</dbReference>
<keyword evidence="3 6" id="KW-1133">Transmembrane helix</keyword>
<feature type="transmembrane region" description="Helical" evidence="6">
    <location>
        <begin position="208"/>
        <end position="228"/>
    </location>
</feature>
<dbReference type="PANTHER" id="PTHR23502:SF50">
    <property type="entry name" value="TRANSPORTER, PUTATIVE (AFU_ORTHOLOGUE AFUA_5G00430)-RELATED"/>
    <property type="match status" value="1"/>
</dbReference>
<protein>
    <recommendedName>
        <fullName evidence="9">Major facilitator superfamily (MFS) profile domain-containing protein</fullName>
    </recommendedName>
</protein>
<feature type="transmembrane region" description="Helical" evidence="6">
    <location>
        <begin position="506"/>
        <end position="528"/>
    </location>
</feature>
<dbReference type="Proteomes" id="UP000256328">
    <property type="component" value="Unassembled WGS sequence"/>
</dbReference>
<feature type="transmembrane region" description="Helical" evidence="6">
    <location>
        <begin position="93"/>
        <end position="113"/>
    </location>
</feature>
<feature type="transmembrane region" description="Helical" evidence="6">
    <location>
        <begin position="412"/>
        <end position="433"/>
    </location>
</feature>
<gene>
    <name evidence="7" type="ORF">BP5796_00714</name>
</gene>
<name>A0A3D8T930_9HELO</name>
<sequence length="551" mass="60846">MEHNNEQDAEQWPPGTIRLETIQRSNGNDIILQPRPSSDPNDPLNWPRWRKNWNFSLCCFYTLMVFALIDAATPTWAPMNVELGFSYAILNDSYAVGCGTLAFGAFLLIPFALKYGRRPIYLFSTLAQFAVSVWSAKLQTVADIMLVNAFSCGVGALAEVIVQMTIADVFFVHQRGLMNTIYIWSVNVGGSLAPVAAGYITLSQGWRWVWWWNAILFGVCFILFAFTYEESKYNHSTLSGVSPEEHDVVPATGPSSKDALDEKALPVNPSDRASNEEVSALHDSTQLSIDQSIPKKSYWQKLAVTSTSAGSFKTFARHSYQPAVILFTIPGVGYMSLVYGVMLAWSTVMVTILSSTMTLPPYNFDSAQIGLMSLPPFIGTTLGSLITGPLSDWSILYLSRRNKGVYEPEMRLWMMVPFIPFVPIGALMFGIGLNNGLSWPIIAVGYAICNFGVAPISSIALTYITDSYTDIVGDALVAVTFTRNAVGTIFVFALSPWIAAVGISNVIITITVIGTAVLAFVGVFIVWGKKMRVKNAERYRYYAGRQFDYRG</sequence>
<evidence type="ECO:0000256" key="6">
    <source>
        <dbReference type="SAM" id="Phobius"/>
    </source>
</evidence>
<evidence type="ECO:0000313" key="7">
    <source>
        <dbReference type="EMBL" id="RDW94951.1"/>
    </source>
</evidence>
<feature type="transmembrane region" description="Helical" evidence="6">
    <location>
        <begin position="439"/>
        <end position="464"/>
    </location>
</feature>
<comment type="subcellular location">
    <subcellularLocation>
        <location evidence="1">Membrane</location>
        <topology evidence="1">Multi-pass membrane protein</topology>
    </subcellularLocation>
</comment>
<evidence type="ECO:0008006" key="9">
    <source>
        <dbReference type="Google" id="ProtNLM"/>
    </source>
</evidence>
<evidence type="ECO:0000256" key="3">
    <source>
        <dbReference type="ARBA" id="ARBA00022989"/>
    </source>
</evidence>
<feature type="transmembrane region" description="Helical" evidence="6">
    <location>
        <begin position="368"/>
        <end position="391"/>
    </location>
</feature>
<dbReference type="Gene3D" id="1.20.1250.20">
    <property type="entry name" value="MFS general substrate transporter like domains"/>
    <property type="match status" value="1"/>
</dbReference>
<dbReference type="AlphaFoldDB" id="A0A3D8T930"/>
<keyword evidence="8" id="KW-1185">Reference proteome</keyword>
<evidence type="ECO:0000256" key="4">
    <source>
        <dbReference type="ARBA" id="ARBA00023136"/>
    </source>
</evidence>
<feature type="transmembrane region" description="Helical" evidence="6">
    <location>
        <begin position="323"/>
        <end position="348"/>
    </location>
</feature>
<feature type="transmembrane region" description="Helical" evidence="6">
    <location>
        <begin position="476"/>
        <end position="500"/>
    </location>
</feature>
<dbReference type="GO" id="GO:0005886">
    <property type="term" value="C:plasma membrane"/>
    <property type="evidence" value="ECO:0007669"/>
    <property type="project" value="TreeGrafter"/>
</dbReference>
<reference evidence="7 8" key="1">
    <citation type="journal article" date="2018" name="IMA Fungus">
        <title>IMA Genome-F 9: Draft genome sequence of Annulohypoxylon stygium, Aspergillus mulundensis, Berkeleyomyces basicola (syn. Thielaviopsis basicola), Ceratocystis smalleyi, two Cercospora beticola strains, Coleophoma cylindrospora, Fusarium fracticaudum, Phialophora cf. hyalina, and Morchella septimelata.</title>
        <authorList>
            <person name="Wingfield B.D."/>
            <person name="Bills G.F."/>
            <person name="Dong Y."/>
            <person name="Huang W."/>
            <person name="Nel W.J."/>
            <person name="Swalarsk-Parry B.S."/>
            <person name="Vaghefi N."/>
            <person name="Wilken P.M."/>
            <person name="An Z."/>
            <person name="de Beer Z.W."/>
            <person name="De Vos L."/>
            <person name="Chen L."/>
            <person name="Duong T.A."/>
            <person name="Gao Y."/>
            <person name="Hammerbacher A."/>
            <person name="Kikkert J.R."/>
            <person name="Li Y."/>
            <person name="Li H."/>
            <person name="Li K."/>
            <person name="Li Q."/>
            <person name="Liu X."/>
            <person name="Ma X."/>
            <person name="Naidoo K."/>
            <person name="Pethybridge S.J."/>
            <person name="Sun J."/>
            <person name="Steenkamp E.T."/>
            <person name="van der Nest M.A."/>
            <person name="van Wyk S."/>
            <person name="Wingfield M.J."/>
            <person name="Xiong C."/>
            <person name="Yue Q."/>
            <person name="Zhang X."/>
        </authorList>
    </citation>
    <scope>NUCLEOTIDE SEQUENCE [LARGE SCALE GENOMIC DNA]</scope>
    <source>
        <strain evidence="7 8">BP5796</strain>
    </source>
</reference>
<organism evidence="7 8">
    <name type="scientific">Coleophoma crateriformis</name>
    <dbReference type="NCBI Taxonomy" id="565419"/>
    <lineage>
        <taxon>Eukaryota</taxon>
        <taxon>Fungi</taxon>
        <taxon>Dikarya</taxon>
        <taxon>Ascomycota</taxon>
        <taxon>Pezizomycotina</taxon>
        <taxon>Leotiomycetes</taxon>
        <taxon>Helotiales</taxon>
        <taxon>Dermateaceae</taxon>
        <taxon>Coleophoma</taxon>
    </lineage>
</organism>
<dbReference type="InterPro" id="IPR036259">
    <property type="entry name" value="MFS_trans_sf"/>
</dbReference>
<accession>A0A3D8T930</accession>
<proteinExistence type="predicted"/>
<dbReference type="InterPro" id="IPR011701">
    <property type="entry name" value="MFS"/>
</dbReference>
<dbReference type="OrthoDB" id="5215911at2759"/>
<feature type="region of interest" description="Disordered" evidence="5">
    <location>
        <begin position="237"/>
        <end position="263"/>
    </location>
</feature>
<dbReference type="PANTHER" id="PTHR23502">
    <property type="entry name" value="MAJOR FACILITATOR SUPERFAMILY"/>
    <property type="match status" value="1"/>
</dbReference>
<feature type="transmembrane region" description="Helical" evidence="6">
    <location>
        <begin position="181"/>
        <end position="202"/>
    </location>
</feature>
<keyword evidence="4 6" id="KW-0472">Membrane</keyword>
<comment type="caution">
    <text evidence="7">The sequence shown here is derived from an EMBL/GenBank/DDBJ whole genome shotgun (WGS) entry which is preliminary data.</text>
</comment>
<evidence type="ECO:0000256" key="5">
    <source>
        <dbReference type="SAM" id="MobiDB-lite"/>
    </source>
</evidence>
<evidence type="ECO:0000256" key="2">
    <source>
        <dbReference type="ARBA" id="ARBA00022692"/>
    </source>
</evidence>